<gene>
    <name evidence="15" type="ORF">CHILSU_LOCUS2984</name>
</gene>
<evidence type="ECO:0000256" key="12">
    <source>
        <dbReference type="PROSITE-ProRule" id="PRU00309"/>
    </source>
</evidence>
<dbReference type="Pfam" id="PF05485">
    <property type="entry name" value="THAP"/>
    <property type="match status" value="1"/>
</dbReference>
<name>A0ABN8B2W3_CHISP</name>
<dbReference type="PROSITE" id="PS50950">
    <property type="entry name" value="ZF_THAP"/>
    <property type="match status" value="1"/>
</dbReference>
<evidence type="ECO:0000256" key="11">
    <source>
        <dbReference type="ARBA" id="ARBA00023306"/>
    </source>
</evidence>
<evidence type="ECO:0000256" key="10">
    <source>
        <dbReference type="ARBA" id="ARBA00023242"/>
    </source>
</evidence>
<evidence type="ECO:0000256" key="8">
    <source>
        <dbReference type="ARBA" id="ARBA00023125"/>
    </source>
</evidence>
<keyword evidence="9" id="KW-0804">Transcription</keyword>
<dbReference type="EMBL" id="OU963908">
    <property type="protein sequence ID" value="CAH0399815.1"/>
    <property type="molecule type" value="Genomic_DNA"/>
</dbReference>
<evidence type="ECO:0000256" key="7">
    <source>
        <dbReference type="ARBA" id="ARBA00023054"/>
    </source>
</evidence>
<keyword evidence="16" id="KW-1185">Reference proteome</keyword>
<comment type="similarity">
    <text evidence="2">Belongs to the THAP1 family.</text>
</comment>
<accession>A0ABN8B2W3</accession>
<keyword evidence="6" id="KW-0805">Transcription regulation</keyword>
<keyword evidence="3" id="KW-0479">Metal-binding</keyword>
<dbReference type="PANTHER" id="PTHR46600:SF1">
    <property type="entry name" value="THAP DOMAIN-CONTAINING PROTEIN 1"/>
    <property type="match status" value="1"/>
</dbReference>
<evidence type="ECO:0000313" key="15">
    <source>
        <dbReference type="EMBL" id="CAH0399815.1"/>
    </source>
</evidence>
<evidence type="ECO:0000259" key="14">
    <source>
        <dbReference type="PROSITE" id="PS50950"/>
    </source>
</evidence>
<keyword evidence="4 12" id="KW-0863">Zinc-finger</keyword>
<keyword evidence="7 13" id="KW-0175">Coiled coil</keyword>
<evidence type="ECO:0000256" key="3">
    <source>
        <dbReference type="ARBA" id="ARBA00022723"/>
    </source>
</evidence>
<dbReference type="SMART" id="SM00692">
    <property type="entry name" value="DM3"/>
    <property type="match status" value="1"/>
</dbReference>
<protein>
    <recommendedName>
        <fullName evidence="14">THAP-type domain-containing protein</fullName>
    </recommendedName>
</protein>
<keyword evidence="10" id="KW-0539">Nucleus</keyword>
<proteinExistence type="inferred from homology"/>
<evidence type="ECO:0000256" key="6">
    <source>
        <dbReference type="ARBA" id="ARBA00023015"/>
    </source>
</evidence>
<organism evidence="15 16">
    <name type="scientific">Chilo suppressalis</name>
    <name type="common">Asiatic rice borer moth</name>
    <dbReference type="NCBI Taxonomy" id="168631"/>
    <lineage>
        <taxon>Eukaryota</taxon>
        <taxon>Metazoa</taxon>
        <taxon>Ecdysozoa</taxon>
        <taxon>Arthropoda</taxon>
        <taxon>Hexapoda</taxon>
        <taxon>Insecta</taxon>
        <taxon>Pterygota</taxon>
        <taxon>Neoptera</taxon>
        <taxon>Endopterygota</taxon>
        <taxon>Lepidoptera</taxon>
        <taxon>Glossata</taxon>
        <taxon>Ditrysia</taxon>
        <taxon>Pyraloidea</taxon>
        <taxon>Crambidae</taxon>
        <taxon>Crambinae</taxon>
        <taxon>Chilo</taxon>
    </lineage>
</organism>
<keyword evidence="5" id="KW-0862">Zinc</keyword>
<evidence type="ECO:0000256" key="4">
    <source>
        <dbReference type="ARBA" id="ARBA00022771"/>
    </source>
</evidence>
<dbReference type="InterPro" id="IPR006612">
    <property type="entry name" value="THAP_Znf"/>
</dbReference>
<evidence type="ECO:0000256" key="1">
    <source>
        <dbReference type="ARBA" id="ARBA00004642"/>
    </source>
</evidence>
<dbReference type="SMART" id="SM00980">
    <property type="entry name" value="THAP"/>
    <property type="match status" value="1"/>
</dbReference>
<evidence type="ECO:0000313" key="16">
    <source>
        <dbReference type="Proteomes" id="UP001153292"/>
    </source>
</evidence>
<comment type="subcellular location">
    <subcellularLocation>
        <location evidence="1">Nucleus</location>
        <location evidence="1">Nucleoplasm</location>
    </subcellularLocation>
</comment>
<sequence length="219" mass="25093">MPCCAVKWCGKWSATSSLTKDGITFHRFPKCLKIKQKWIDATKRDDNWFPGKHHTICSRHFTKDCFRPISGNRRLLFDNAVPTQMLPCLQSADNFAEASISPKLEIKEEKIYASALQNCVIATYTPLDDSVLATSVKTETVDQDIFIQQQQSTGIDAPSCIPPFDSTLRNRQLNRTVIDLTQKLKKKNVALKRLRSSNRVLKRKVLKLQQRLQELEENN</sequence>
<evidence type="ECO:0000256" key="5">
    <source>
        <dbReference type="ARBA" id="ARBA00022833"/>
    </source>
</evidence>
<keyword evidence="11" id="KW-0131">Cell cycle</keyword>
<dbReference type="Gene3D" id="6.20.210.20">
    <property type="entry name" value="THAP domain"/>
    <property type="match status" value="1"/>
</dbReference>
<dbReference type="InterPro" id="IPR026516">
    <property type="entry name" value="THAP1/10"/>
</dbReference>
<evidence type="ECO:0000256" key="13">
    <source>
        <dbReference type="SAM" id="Coils"/>
    </source>
</evidence>
<evidence type="ECO:0000256" key="9">
    <source>
        <dbReference type="ARBA" id="ARBA00023163"/>
    </source>
</evidence>
<keyword evidence="8 12" id="KW-0238">DNA-binding</keyword>
<evidence type="ECO:0000256" key="2">
    <source>
        <dbReference type="ARBA" id="ARBA00006177"/>
    </source>
</evidence>
<dbReference type="PANTHER" id="PTHR46600">
    <property type="entry name" value="THAP DOMAIN-CONTAINING"/>
    <property type="match status" value="1"/>
</dbReference>
<dbReference type="SUPFAM" id="SSF57716">
    <property type="entry name" value="Glucocorticoid receptor-like (DNA-binding domain)"/>
    <property type="match status" value="1"/>
</dbReference>
<feature type="domain" description="THAP-type" evidence="14">
    <location>
        <begin position="1"/>
        <end position="85"/>
    </location>
</feature>
<reference evidence="15" key="1">
    <citation type="submission" date="2021-12" db="EMBL/GenBank/DDBJ databases">
        <authorList>
            <person name="King R."/>
        </authorList>
    </citation>
    <scope>NUCLEOTIDE SEQUENCE</scope>
</reference>
<dbReference type="Proteomes" id="UP001153292">
    <property type="component" value="Chromosome 15"/>
</dbReference>
<dbReference type="InterPro" id="IPR038441">
    <property type="entry name" value="THAP_Znf_sf"/>
</dbReference>
<feature type="coiled-coil region" evidence="13">
    <location>
        <begin position="191"/>
        <end position="218"/>
    </location>
</feature>